<dbReference type="eggNOG" id="ENOG503371K">
    <property type="taxonomic scope" value="Bacteria"/>
</dbReference>
<dbReference type="AlphaFoldDB" id="F9DW41"/>
<accession>F9DW41</accession>
<reference evidence="2 3" key="1">
    <citation type="submission" date="2011-04" db="EMBL/GenBank/DDBJ databases">
        <authorList>
            <person name="Muzny D."/>
            <person name="Qin X."/>
            <person name="Deng J."/>
            <person name="Jiang H."/>
            <person name="Liu Y."/>
            <person name="Qu J."/>
            <person name="Song X.-Z."/>
            <person name="Zhang L."/>
            <person name="Thornton R."/>
            <person name="Coyle M."/>
            <person name="Francisco L."/>
            <person name="Jackson L."/>
            <person name="Javaid M."/>
            <person name="Korchina V."/>
            <person name="Kovar C."/>
            <person name="Mata R."/>
            <person name="Mathew T."/>
            <person name="Ngo R."/>
            <person name="Nguyen L."/>
            <person name="Nguyen N."/>
            <person name="Okwuonu G."/>
            <person name="Ongeri F."/>
            <person name="Pham C."/>
            <person name="Simmons D."/>
            <person name="Wilczek-Boney K."/>
            <person name="Hale W."/>
            <person name="Jakkamsetti A."/>
            <person name="Pham P."/>
            <person name="Ruth R."/>
            <person name="San Lucas F."/>
            <person name="Warren J."/>
            <person name="Zhang J."/>
            <person name="Zhao Z."/>
            <person name="Zhou C."/>
            <person name="Zhu D."/>
            <person name="Lee S."/>
            <person name="Bess C."/>
            <person name="Blankenburg K."/>
            <person name="Forbes L."/>
            <person name="Fu Q."/>
            <person name="Gubbala S."/>
            <person name="Hirani K."/>
            <person name="Jayaseelan J.C."/>
            <person name="Lara F."/>
            <person name="Munidasa M."/>
            <person name="Palculict T."/>
            <person name="Patil S."/>
            <person name="Pu L.-L."/>
            <person name="Saada N."/>
            <person name="Tang L."/>
            <person name="Weissenberger G."/>
            <person name="Zhu Y."/>
            <person name="Hemphill L."/>
            <person name="Shang Y."/>
            <person name="Youmans B."/>
            <person name="Ayvaz T."/>
            <person name="Ross M."/>
            <person name="Santibanez J."/>
            <person name="Aqrawi P."/>
            <person name="Gross S."/>
            <person name="Joshi V."/>
            <person name="Fowler G."/>
            <person name="Nazareth L."/>
            <person name="Reid J."/>
            <person name="Worley K."/>
            <person name="Petrosino J."/>
            <person name="Highlander S."/>
            <person name="Gibbs R."/>
        </authorList>
    </citation>
    <scope>NUCLEOTIDE SEQUENCE [LARGE SCALE GENOMIC DNA]</scope>
    <source>
        <strain evidence="2 3">2681</strain>
    </source>
</reference>
<dbReference type="EMBL" id="AFPZ01000096">
    <property type="protein sequence ID" value="EGQ22330.1"/>
    <property type="molecule type" value="Genomic_DNA"/>
</dbReference>
<protein>
    <submittedName>
        <fullName evidence="2">General stress protein 17M</fullName>
    </submittedName>
</protein>
<dbReference type="STRING" id="759851.SAMN04244570_1228"/>
<dbReference type="Proteomes" id="UP000005316">
    <property type="component" value="Unassembled WGS sequence"/>
</dbReference>
<feature type="domain" description="General stress protein 17M-like" evidence="1">
    <location>
        <begin position="20"/>
        <end position="110"/>
    </location>
</feature>
<organism evidence="2 3">
    <name type="scientific">Sporosarcina newyorkensis 2681</name>
    <dbReference type="NCBI Taxonomy" id="1027292"/>
    <lineage>
        <taxon>Bacteria</taxon>
        <taxon>Bacillati</taxon>
        <taxon>Bacillota</taxon>
        <taxon>Bacilli</taxon>
        <taxon>Bacillales</taxon>
        <taxon>Caryophanaceae</taxon>
        <taxon>Sporosarcina</taxon>
    </lineage>
</organism>
<gene>
    <name evidence="2" type="ORF">HMPREF9372_3022</name>
</gene>
<evidence type="ECO:0000313" key="2">
    <source>
        <dbReference type="EMBL" id="EGQ22330.1"/>
    </source>
</evidence>
<evidence type="ECO:0000259" key="1">
    <source>
        <dbReference type="Pfam" id="PF11181"/>
    </source>
</evidence>
<proteinExistence type="predicted"/>
<evidence type="ECO:0000313" key="3">
    <source>
        <dbReference type="Proteomes" id="UP000005316"/>
    </source>
</evidence>
<sequence length="118" mass="13489">MNRAENNNVEVLQMEKFFLENAVQAKKKIEELVTQGYTHDDIYIFAHNQDREDKIADALDSEQVGMSEMGFLNKMKNMFTSRGDTLRSEMQSVGLTEAEAQEGESELDKGRLLLVAKR</sequence>
<name>F9DW41_9BACL</name>
<dbReference type="InterPro" id="IPR025889">
    <property type="entry name" value="GSP17M-like_dom"/>
</dbReference>
<comment type="caution">
    <text evidence="2">The sequence shown here is derived from an EMBL/GenBank/DDBJ whole genome shotgun (WGS) entry which is preliminary data.</text>
</comment>
<dbReference type="HOGENOM" id="CLU_150010_1_0_9"/>
<dbReference type="Pfam" id="PF11181">
    <property type="entry name" value="YflT"/>
    <property type="match status" value="1"/>
</dbReference>